<dbReference type="Gene3D" id="3.20.20.80">
    <property type="entry name" value="Glycosidases"/>
    <property type="match status" value="1"/>
</dbReference>
<dbReference type="KEGG" id="haxz:M0R88_09985"/>
<dbReference type="EMBL" id="CP096658">
    <property type="protein sequence ID" value="UPV98861.1"/>
    <property type="molecule type" value="Genomic_DNA"/>
</dbReference>
<dbReference type="SUPFAM" id="SSF51445">
    <property type="entry name" value="(Trans)glycosidases"/>
    <property type="match status" value="1"/>
</dbReference>
<dbReference type="GeneID" id="72190186"/>
<proteinExistence type="predicted"/>
<sequence>MLDSTRRAYLKRIVTGTVGTTLLGSGMASAGTLQPKADTTYVWGRAEDIVQDSTARSTFYDVMSAMSGSYVYFSWGEIQKRSVPSSDLDEFVVGANDNGYDVRLLSGQVDQRTDAPLVFSDRYLSALSAYLDDYSADGVHLDIEPSGNDLGAFLDNYETLLDHIEQNSSFNGVTLSIAWRDWWTQNEMAKTRNVRDHARVDEIDVMAYADAESKVRESAEQAMQDGSNLWGRTFSSKPYVVTVEIQNLEGSTDSPLSFYDEGEWATATVLDNIDSSPPKGNYDGRGIHFYNPLLRWQRTYEV</sequence>
<dbReference type="InterPro" id="IPR017853">
    <property type="entry name" value="GH"/>
</dbReference>
<reference evidence="1" key="1">
    <citation type="submission" date="2022-04" db="EMBL/GenBank/DDBJ databases">
        <title>Diverse halophilic archaea isolated from saline environments.</title>
        <authorList>
            <person name="Cui H.-L."/>
        </authorList>
    </citation>
    <scope>NUCLEOTIDE SEQUENCE</scope>
    <source>
        <strain evidence="1">XZYJT40</strain>
    </source>
</reference>
<evidence type="ECO:0000313" key="1">
    <source>
        <dbReference type="EMBL" id="UPV98861.1"/>
    </source>
</evidence>
<evidence type="ECO:0000313" key="2">
    <source>
        <dbReference type="Proteomes" id="UP000830434"/>
    </source>
</evidence>
<protein>
    <submittedName>
        <fullName evidence="1">Uncharacterized protein</fullName>
    </submittedName>
</protein>
<keyword evidence="2" id="KW-1185">Reference proteome</keyword>
<dbReference type="RefSeq" id="WP_248653366.1">
    <property type="nucleotide sequence ID" value="NZ_CP096658.1"/>
</dbReference>
<accession>A0A8U0IF81</accession>
<dbReference type="AlphaFoldDB" id="A0A8U0IF81"/>
<name>A0A8U0IF81_9EURY</name>
<gene>
    <name evidence="1" type="ORF">M0R88_09985</name>
</gene>
<dbReference type="Proteomes" id="UP000830434">
    <property type="component" value="Chromosome"/>
</dbReference>
<organism evidence="1 2">
    <name type="scientific">Halorussus gelatinilyticus</name>
    <dbReference type="NCBI Taxonomy" id="2937524"/>
    <lineage>
        <taxon>Archaea</taxon>
        <taxon>Methanobacteriati</taxon>
        <taxon>Methanobacteriota</taxon>
        <taxon>Stenosarchaea group</taxon>
        <taxon>Halobacteria</taxon>
        <taxon>Halobacteriales</taxon>
        <taxon>Haladaptataceae</taxon>
        <taxon>Halorussus</taxon>
    </lineage>
</organism>